<dbReference type="Proteomes" id="UP000198287">
    <property type="component" value="Unassembled WGS sequence"/>
</dbReference>
<reference evidence="1 2" key="1">
    <citation type="submission" date="2015-12" db="EMBL/GenBank/DDBJ databases">
        <title>The genome of Folsomia candida.</title>
        <authorList>
            <person name="Faddeeva A."/>
            <person name="Derks M.F."/>
            <person name="Anvar Y."/>
            <person name="Smit S."/>
            <person name="Van Straalen N."/>
            <person name="Roelofs D."/>
        </authorList>
    </citation>
    <scope>NUCLEOTIDE SEQUENCE [LARGE SCALE GENOMIC DNA]</scope>
    <source>
        <strain evidence="1 2">VU population</strain>
        <tissue evidence="1">Whole body</tissue>
    </source>
</reference>
<evidence type="ECO:0000313" key="2">
    <source>
        <dbReference type="Proteomes" id="UP000198287"/>
    </source>
</evidence>
<accession>A0A226D9P3</accession>
<comment type="caution">
    <text evidence="1">The sequence shown here is derived from an EMBL/GenBank/DDBJ whole genome shotgun (WGS) entry which is preliminary data.</text>
</comment>
<organism evidence="1 2">
    <name type="scientific">Folsomia candida</name>
    <name type="common">Springtail</name>
    <dbReference type="NCBI Taxonomy" id="158441"/>
    <lineage>
        <taxon>Eukaryota</taxon>
        <taxon>Metazoa</taxon>
        <taxon>Ecdysozoa</taxon>
        <taxon>Arthropoda</taxon>
        <taxon>Hexapoda</taxon>
        <taxon>Collembola</taxon>
        <taxon>Entomobryomorpha</taxon>
        <taxon>Isotomoidea</taxon>
        <taxon>Isotomidae</taxon>
        <taxon>Proisotominae</taxon>
        <taxon>Folsomia</taxon>
    </lineage>
</organism>
<keyword evidence="2" id="KW-1185">Reference proteome</keyword>
<protein>
    <submittedName>
        <fullName evidence="1">Uncharacterized protein</fullName>
    </submittedName>
</protein>
<dbReference type="AlphaFoldDB" id="A0A226D9P3"/>
<gene>
    <name evidence="1" type="ORF">Fcan01_23801</name>
</gene>
<proteinExistence type="predicted"/>
<evidence type="ECO:0000313" key="1">
    <source>
        <dbReference type="EMBL" id="OXA41588.1"/>
    </source>
</evidence>
<name>A0A226D9P3_FOLCA</name>
<sequence>MMPKLKLRIMILQLENMDKLERLDLCEVPEFRGSIVIGHILKKGHVWRGVTQFTVETVWVRECRFDREYCIGGIHITVENSGPMFPSLRKLSVSVSEWMSKGGEQENFLVTEFDELANLTGLTHIEVLAPFPISFAKFVDFLQYLTNFSPDIDILTNFLKFPDVPEVRVTHCICHGDDDMSEYKGYRNVEIVQEQKNRFLRLIPALRISRNLTLISGLVLARQIGLEFRKDAELTCRF</sequence>
<dbReference type="EMBL" id="LNIX01000029">
    <property type="protein sequence ID" value="OXA41588.1"/>
    <property type="molecule type" value="Genomic_DNA"/>
</dbReference>